<dbReference type="EMBL" id="CP029463">
    <property type="protein sequence ID" value="AWM15098.1"/>
    <property type="molecule type" value="Genomic_DNA"/>
</dbReference>
<feature type="transmembrane region" description="Helical" evidence="1">
    <location>
        <begin position="49"/>
        <end position="71"/>
    </location>
</feature>
<dbReference type="AlphaFoldDB" id="A0A2U8QYC1"/>
<evidence type="ECO:0000256" key="1">
    <source>
        <dbReference type="SAM" id="Phobius"/>
    </source>
</evidence>
<keyword evidence="1" id="KW-1133">Transmembrane helix</keyword>
<protein>
    <recommendedName>
        <fullName evidence="2">DUF8051 domain-containing protein</fullName>
    </recommendedName>
</protein>
<reference evidence="3 4" key="1">
    <citation type="submission" date="2018-05" db="EMBL/GenBank/DDBJ databases">
        <title>Flavobacterium sp. MEBiC07310.</title>
        <authorList>
            <person name="Baek K."/>
        </authorList>
    </citation>
    <scope>NUCLEOTIDE SEQUENCE [LARGE SCALE GENOMIC DNA]</scope>
    <source>
        <strain evidence="3 4">MEBiC07310</strain>
    </source>
</reference>
<organism evidence="3 4">
    <name type="scientific">Flavobacterium sediminis</name>
    <dbReference type="NCBI Taxonomy" id="2201181"/>
    <lineage>
        <taxon>Bacteria</taxon>
        <taxon>Pseudomonadati</taxon>
        <taxon>Bacteroidota</taxon>
        <taxon>Flavobacteriia</taxon>
        <taxon>Flavobacteriales</taxon>
        <taxon>Flavobacteriaceae</taxon>
        <taxon>Flavobacterium</taxon>
    </lineage>
</organism>
<evidence type="ECO:0000313" key="3">
    <source>
        <dbReference type="EMBL" id="AWM15098.1"/>
    </source>
</evidence>
<name>A0A2U8QYC1_9FLAO</name>
<dbReference type="KEGG" id="fse:DI487_15395"/>
<dbReference type="InterPro" id="IPR058364">
    <property type="entry name" value="DUF8051"/>
</dbReference>
<dbReference type="Pfam" id="PF26225">
    <property type="entry name" value="DUF8051"/>
    <property type="match status" value="1"/>
</dbReference>
<evidence type="ECO:0000259" key="2">
    <source>
        <dbReference type="Pfam" id="PF26225"/>
    </source>
</evidence>
<evidence type="ECO:0000313" key="4">
    <source>
        <dbReference type="Proteomes" id="UP000245429"/>
    </source>
</evidence>
<sequence length="146" mass="16372">MVPGGGIDTRDFSHIPLSILSVFNIFLTTLGMISLFLSYFIFRKYKWSILVAFICGLSYFLVYVLDFAHIFPKSPDSMPQLLVFLEAIGIILSIPLILLSFNQTKKMKSSQDKSKLSYNLYRLVAFAIIVGIAIIVFATKSAMTGK</sequence>
<gene>
    <name evidence="3" type="ORF">DI487_15395</name>
</gene>
<keyword evidence="1" id="KW-0812">Transmembrane</keyword>
<feature type="domain" description="DUF8051" evidence="2">
    <location>
        <begin position="1"/>
        <end position="107"/>
    </location>
</feature>
<proteinExistence type="predicted"/>
<keyword evidence="1" id="KW-0472">Membrane</keyword>
<accession>A0A2U8QYC1</accession>
<feature type="transmembrane region" description="Helical" evidence="1">
    <location>
        <begin position="77"/>
        <end position="99"/>
    </location>
</feature>
<keyword evidence="4" id="KW-1185">Reference proteome</keyword>
<feature type="transmembrane region" description="Helical" evidence="1">
    <location>
        <begin position="20"/>
        <end position="42"/>
    </location>
</feature>
<dbReference type="Proteomes" id="UP000245429">
    <property type="component" value="Chromosome"/>
</dbReference>
<feature type="transmembrane region" description="Helical" evidence="1">
    <location>
        <begin position="120"/>
        <end position="139"/>
    </location>
</feature>